<dbReference type="OrthoDB" id="10617862at2759"/>
<reference evidence="2 3" key="1">
    <citation type="submission" date="2015-08" db="EMBL/GenBank/DDBJ databases">
        <title>Emmonsia species relationships and genome sequence.</title>
        <authorList>
            <person name="Cuomo C.A."/>
            <person name="Schwartz I.S."/>
            <person name="Kenyon C."/>
            <person name="De Hoog G.S."/>
            <person name="Govender N.P."/>
            <person name="Botha A."/>
            <person name="Moreno L."/>
            <person name="De Vries M."/>
            <person name="Munoz J.F."/>
            <person name="Stielow J.B."/>
        </authorList>
    </citation>
    <scope>NUCLEOTIDE SEQUENCE [LARGE SCALE GENOMIC DNA]</scope>
    <source>
        <strain evidence="2 3">EI222</strain>
    </source>
</reference>
<organism evidence="2 3">
    <name type="scientific">Blastomyces percursus</name>
    <dbReference type="NCBI Taxonomy" id="1658174"/>
    <lineage>
        <taxon>Eukaryota</taxon>
        <taxon>Fungi</taxon>
        <taxon>Dikarya</taxon>
        <taxon>Ascomycota</taxon>
        <taxon>Pezizomycotina</taxon>
        <taxon>Eurotiomycetes</taxon>
        <taxon>Eurotiomycetidae</taxon>
        <taxon>Onygenales</taxon>
        <taxon>Ajellomycetaceae</taxon>
        <taxon>Blastomyces</taxon>
    </lineage>
</organism>
<dbReference type="AlphaFoldDB" id="A0A1J9R374"/>
<feature type="compositionally biased region" description="Basic residues" evidence="1">
    <location>
        <begin position="43"/>
        <end position="52"/>
    </location>
</feature>
<accession>A0A1J9R374</accession>
<feature type="compositionally biased region" description="Polar residues" evidence="1">
    <location>
        <begin position="24"/>
        <end position="40"/>
    </location>
</feature>
<dbReference type="EMBL" id="LGTZ01000916">
    <property type="protein sequence ID" value="OJD22943.1"/>
    <property type="molecule type" value="Genomic_DNA"/>
</dbReference>
<feature type="compositionally biased region" description="Polar residues" evidence="1">
    <location>
        <begin position="178"/>
        <end position="211"/>
    </location>
</feature>
<gene>
    <name evidence="2" type="ORF">ACJ73_05702</name>
</gene>
<evidence type="ECO:0000313" key="2">
    <source>
        <dbReference type="EMBL" id="OJD22943.1"/>
    </source>
</evidence>
<sequence>MSEQIRQEVEYQCSKHKINHRATTDPQKPSITDTFSPLSQNERKKKHRKLKKQSLDGSSWARIEPRWMVLALKNAAVKSFEEKRWGLMEIEALNAYVRVLRAYAEKYLLSTAYSKILEEYHQCAPLRQDRSEAFPLNESRKRVSSSTNNYPSKKRYHRQTEQACRLPQDETGHEPNPANANGQHTQPTTSGIFQSDNMPVLGNPSSEQQGVQLEREQDNANDHSSLVEYDTHNPSHTSSPCSYPVIDPHTTQSTVFTHNSVAQWRNVNVTNGTAGFPSQSQEITRLVSVANAWGNISHSRDQRPVAISDGGNLERNDYQPFGTPSHARRTTRSFLRTRYKKPTQLSERIVRRIKALEHNRPN</sequence>
<feature type="region of interest" description="Disordered" evidence="1">
    <location>
        <begin position="134"/>
        <end position="219"/>
    </location>
</feature>
<comment type="caution">
    <text evidence="2">The sequence shown here is derived from an EMBL/GenBank/DDBJ whole genome shotgun (WGS) entry which is preliminary data.</text>
</comment>
<keyword evidence="3" id="KW-1185">Reference proteome</keyword>
<proteinExistence type="predicted"/>
<feature type="region of interest" description="Disordered" evidence="1">
    <location>
        <begin position="309"/>
        <end position="329"/>
    </location>
</feature>
<evidence type="ECO:0000256" key="1">
    <source>
        <dbReference type="SAM" id="MobiDB-lite"/>
    </source>
</evidence>
<feature type="region of interest" description="Disordered" evidence="1">
    <location>
        <begin position="15"/>
        <end position="55"/>
    </location>
</feature>
<name>A0A1J9R374_9EURO</name>
<dbReference type="VEuPathDB" id="FungiDB:ACJ73_05702"/>
<evidence type="ECO:0000313" key="3">
    <source>
        <dbReference type="Proteomes" id="UP000242791"/>
    </source>
</evidence>
<protein>
    <submittedName>
        <fullName evidence="2">Uncharacterized protein</fullName>
    </submittedName>
</protein>
<dbReference type="Proteomes" id="UP000242791">
    <property type="component" value="Unassembled WGS sequence"/>
</dbReference>